<keyword evidence="2" id="KW-1185">Reference proteome</keyword>
<proteinExistence type="predicted"/>
<name>A0ABN9PU41_9DINO</name>
<dbReference type="EMBL" id="CAUYUJ010001605">
    <property type="protein sequence ID" value="CAK0796718.1"/>
    <property type="molecule type" value="Genomic_DNA"/>
</dbReference>
<protein>
    <submittedName>
        <fullName evidence="1">Uncharacterized protein</fullName>
    </submittedName>
</protein>
<dbReference type="Proteomes" id="UP001189429">
    <property type="component" value="Unassembled WGS sequence"/>
</dbReference>
<organism evidence="1 2">
    <name type="scientific">Prorocentrum cordatum</name>
    <dbReference type="NCBI Taxonomy" id="2364126"/>
    <lineage>
        <taxon>Eukaryota</taxon>
        <taxon>Sar</taxon>
        <taxon>Alveolata</taxon>
        <taxon>Dinophyceae</taxon>
        <taxon>Prorocentrales</taxon>
        <taxon>Prorocentraceae</taxon>
        <taxon>Prorocentrum</taxon>
    </lineage>
</organism>
<evidence type="ECO:0000313" key="2">
    <source>
        <dbReference type="Proteomes" id="UP001189429"/>
    </source>
</evidence>
<comment type="caution">
    <text evidence="1">The sequence shown here is derived from an EMBL/GenBank/DDBJ whole genome shotgun (WGS) entry which is preliminary data.</text>
</comment>
<reference evidence="1" key="1">
    <citation type="submission" date="2023-10" db="EMBL/GenBank/DDBJ databases">
        <authorList>
            <person name="Chen Y."/>
            <person name="Shah S."/>
            <person name="Dougan E. K."/>
            <person name="Thang M."/>
            <person name="Chan C."/>
        </authorList>
    </citation>
    <scope>NUCLEOTIDE SEQUENCE [LARGE SCALE GENOMIC DNA]</scope>
</reference>
<evidence type="ECO:0000313" key="1">
    <source>
        <dbReference type="EMBL" id="CAK0796718.1"/>
    </source>
</evidence>
<sequence length="158" mass="15911">MASLVHQACRHDPRARRSLPPVLSRSWPFKAAATSCAFGDIVLCPGSSGATCGGDQCGSEGGTGAAGSFPCPSASLGFSGCAVDTAVSECCGTCLPVPTSPATPGPTSIPNPTPTPVPTPVPPAWTEYDFENSLLCFHGASSVRSVATARGVKACRNT</sequence>
<gene>
    <name evidence="1" type="ORF">PCOR1329_LOCUS6018</name>
</gene>
<accession>A0ABN9PU41</accession>